<feature type="transmembrane region" description="Helical" evidence="4">
    <location>
        <begin position="371"/>
        <end position="398"/>
    </location>
</feature>
<keyword evidence="4" id="KW-1133">Transmembrane helix</keyword>
<dbReference type="EnsemblMetazoa" id="CapteT222656">
    <property type="protein sequence ID" value="CapteP222656"/>
    <property type="gene ID" value="CapteG222656"/>
</dbReference>
<dbReference type="AlphaFoldDB" id="R7U7X1"/>
<sequence>MAECVKSSLYIRIKNISFKFTNIDSFIVVRDREYIVSETYRYTYSSGKFPFHSGLQEYCQYERFNATCPEGKVLLLSEAKYGRMRLGKCLTTDVFIGCSSDVLSEFDALCSGRPRCEVLITNDALHSKTPCPKDMMTYLEAAYTCISGESHCLGCIRLASFTMAATSNAKTELCDATSGAIALTASSGFLVTAPIEHEHNSPASCYWRITVEKGQKILVDLLDFSLSNRYSSDENSNQGLQTEVQYCHVYAEIRETETTRHQTICAGSTRESRVYSSTTHSIEIFLNTVGTSSEQPKFMLKYTAVGCPDLPPPEGGRVIRDGERVTVRCNHTLQASHLICRGTKWVGQVQECDTNHASGRHKAKPGEFPTYGLLVAVIIGVIIGIVCGFSMLATVLWCKRRKSRRRPLNRHTEMELLPPSEDTNTAGRCKVQRLKGEYGLTHVWEVQGDDGSRHLHTHPISGTGSMSPDSAYLTYQGTSTGGASSIGTYPGPTGSSVSGSGSGRMGTLPSERGFHGGGRDHIYESPHTLPDGTRVHRSPLPCCRQFVEPPKGPVAVGTPMVPTTATCVTPPPILKTSNNLIEAMEASDENDDEQTAALTLTTKPKGYKLVPGSPEGPPAAPPRQRNENHYT</sequence>
<feature type="region of interest" description="Disordered" evidence="3">
    <location>
        <begin position="482"/>
        <end position="505"/>
    </location>
</feature>
<evidence type="ECO:0000256" key="4">
    <source>
        <dbReference type="SAM" id="Phobius"/>
    </source>
</evidence>
<accession>R7U7X1</accession>
<reference evidence="8" key="3">
    <citation type="submission" date="2015-06" db="UniProtKB">
        <authorList>
            <consortium name="EnsemblMetazoa"/>
        </authorList>
    </citation>
    <scope>IDENTIFICATION</scope>
</reference>
<dbReference type="SUPFAM" id="SSF49854">
    <property type="entry name" value="Spermadhesin, CUB domain"/>
    <property type="match status" value="1"/>
</dbReference>
<dbReference type="InterPro" id="IPR043159">
    <property type="entry name" value="Lectin_gal-bd_sf"/>
</dbReference>
<keyword evidence="1" id="KW-1015">Disulfide bond</keyword>
<evidence type="ECO:0000256" key="2">
    <source>
        <dbReference type="PROSITE-ProRule" id="PRU00059"/>
    </source>
</evidence>
<dbReference type="PANTHER" id="PTHR46780">
    <property type="entry name" value="PROTEIN EVA-1"/>
    <property type="match status" value="1"/>
</dbReference>
<dbReference type="OrthoDB" id="6431754at2759"/>
<dbReference type="Proteomes" id="UP000014760">
    <property type="component" value="Unassembled WGS sequence"/>
</dbReference>
<comment type="caution">
    <text evidence="2">Lacks conserved residue(s) required for the propagation of feature annotation.</text>
</comment>
<dbReference type="Gene3D" id="2.60.120.740">
    <property type="match status" value="1"/>
</dbReference>
<evidence type="ECO:0000259" key="6">
    <source>
        <dbReference type="PROSITE" id="PS50228"/>
    </source>
</evidence>
<dbReference type="EMBL" id="AMQN01009892">
    <property type="status" value="NOT_ANNOTATED_CDS"/>
    <property type="molecule type" value="Genomic_DNA"/>
</dbReference>
<dbReference type="PROSITE" id="PS01180">
    <property type="entry name" value="CUB"/>
    <property type="match status" value="1"/>
</dbReference>
<organism evidence="7">
    <name type="scientific">Capitella teleta</name>
    <name type="common">Polychaete worm</name>
    <dbReference type="NCBI Taxonomy" id="283909"/>
    <lineage>
        <taxon>Eukaryota</taxon>
        <taxon>Metazoa</taxon>
        <taxon>Spiralia</taxon>
        <taxon>Lophotrochozoa</taxon>
        <taxon>Annelida</taxon>
        <taxon>Polychaeta</taxon>
        <taxon>Sedentaria</taxon>
        <taxon>Scolecida</taxon>
        <taxon>Capitellidae</taxon>
        <taxon>Capitella</taxon>
    </lineage>
</organism>
<reference evidence="9" key="1">
    <citation type="submission" date="2012-12" db="EMBL/GenBank/DDBJ databases">
        <authorList>
            <person name="Hellsten U."/>
            <person name="Grimwood J."/>
            <person name="Chapman J.A."/>
            <person name="Shapiro H."/>
            <person name="Aerts A."/>
            <person name="Otillar R.P."/>
            <person name="Terry A.Y."/>
            <person name="Boore J.L."/>
            <person name="Simakov O."/>
            <person name="Marletaz F."/>
            <person name="Cho S.-J."/>
            <person name="Edsinger-Gonzales E."/>
            <person name="Havlak P."/>
            <person name="Kuo D.-H."/>
            <person name="Larsson T."/>
            <person name="Lv J."/>
            <person name="Arendt D."/>
            <person name="Savage R."/>
            <person name="Osoegawa K."/>
            <person name="de Jong P."/>
            <person name="Lindberg D.R."/>
            <person name="Seaver E.C."/>
            <person name="Weisblat D.A."/>
            <person name="Putnam N.H."/>
            <person name="Grigoriev I.V."/>
            <person name="Rokhsar D.S."/>
        </authorList>
    </citation>
    <scope>NUCLEOTIDE SEQUENCE</scope>
    <source>
        <strain evidence="9">I ESC-2004</strain>
    </source>
</reference>
<reference evidence="7 9" key="2">
    <citation type="journal article" date="2013" name="Nature">
        <title>Insights into bilaterian evolution from three spiralian genomes.</title>
        <authorList>
            <person name="Simakov O."/>
            <person name="Marletaz F."/>
            <person name="Cho S.J."/>
            <person name="Edsinger-Gonzales E."/>
            <person name="Havlak P."/>
            <person name="Hellsten U."/>
            <person name="Kuo D.H."/>
            <person name="Larsson T."/>
            <person name="Lv J."/>
            <person name="Arendt D."/>
            <person name="Savage R."/>
            <person name="Osoegawa K."/>
            <person name="de Jong P."/>
            <person name="Grimwood J."/>
            <person name="Chapman J.A."/>
            <person name="Shapiro H."/>
            <person name="Aerts A."/>
            <person name="Otillar R.P."/>
            <person name="Terry A.Y."/>
            <person name="Boore J.L."/>
            <person name="Grigoriev I.V."/>
            <person name="Lindberg D.R."/>
            <person name="Seaver E.C."/>
            <person name="Weisblat D.A."/>
            <person name="Putnam N.H."/>
            <person name="Rokhsar D.S."/>
        </authorList>
    </citation>
    <scope>NUCLEOTIDE SEQUENCE</scope>
    <source>
        <strain evidence="7 9">I ESC-2004</strain>
    </source>
</reference>
<dbReference type="CDD" id="cd22823">
    <property type="entry name" value="Gal_Rha_Lectin"/>
    <property type="match status" value="1"/>
</dbReference>
<gene>
    <name evidence="7" type="ORF">CAPTEDRAFT_222656</name>
</gene>
<feature type="domain" description="CUB" evidence="5">
    <location>
        <begin position="177"/>
        <end position="305"/>
    </location>
</feature>
<dbReference type="InterPro" id="IPR035914">
    <property type="entry name" value="Sperma_CUB_dom_sf"/>
</dbReference>
<feature type="compositionally biased region" description="Low complexity" evidence="3">
    <location>
        <begin position="482"/>
        <end position="499"/>
    </location>
</feature>
<protein>
    <recommendedName>
        <fullName evidence="10">CUB domain-containing protein</fullName>
    </recommendedName>
</protein>
<evidence type="ECO:0000313" key="7">
    <source>
        <dbReference type="EMBL" id="ELT99771.1"/>
    </source>
</evidence>
<dbReference type="InterPro" id="IPR000922">
    <property type="entry name" value="Lectin_gal-bd_dom"/>
</dbReference>
<evidence type="ECO:0008006" key="10">
    <source>
        <dbReference type="Google" id="ProtNLM"/>
    </source>
</evidence>
<dbReference type="GO" id="GO:0030246">
    <property type="term" value="F:carbohydrate binding"/>
    <property type="evidence" value="ECO:0007669"/>
    <property type="project" value="InterPro"/>
</dbReference>
<keyword evidence="4" id="KW-0812">Transmembrane</keyword>
<feature type="domain" description="SUEL-type lectin" evidence="6">
    <location>
        <begin position="58"/>
        <end position="146"/>
    </location>
</feature>
<evidence type="ECO:0000313" key="9">
    <source>
        <dbReference type="Proteomes" id="UP000014760"/>
    </source>
</evidence>
<evidence type="ECO:0000259" key="5">
    <source>
        <dbReference type="PROSITE" id="PS01180"/>
    </source>
</evidence>
<evidence type="ECO:0000256" key="3">
    <source>
        <dbReference type="SAM" id="MobiDB-lite"/>
    </source>
</evidence>
<keyword evidence="4" id="KW-0472">Membrane</keyword>
<dbReference type="HOGENOM" id="CLU_029488_4_0_1"/>
<feature type="region of interest" description="Disordered" evidence="3">
    <location>
        <begin position="586"/>
        <end position="631"/>
    </location>
</feature>
<evidence type="ECO:0000313" key="8">
    <source>
        <dbReference type="EnsemblMetazoa" id="CapteP222656"/>
    </source>
</evidence>
<dbReference type="InterPro" id="IPR000859">
    <property type="entry name" value="CUB_dom"/>
</dbReference>
<dbReference type="Pfam" id="PF02140">
    <property type="entry name" value="SUEL_Lectin"/>
    <property type="match status" value="1"/>
</dbReference>
<evidence type="ECO:0000256" key="1">
    <source>
        <dbReference type="ARBA" id="ARBA00023157"/>
    </source>
</evidence>
<name>R7U7X1_CAPTE</name>
<keyword evidence="9" id="KW-1185">Reference proteome</keyword>
<dbReference type="Gene3D" id="2.60.120.290">
    <property type="entry name" value="Spermadhesin, CUB domain"/>
    <property type="match status" value="1"/>
</dbReference>
<dbReference type="PROSITE" id="PS50228">
    <property type="entry name" value="SUEL_LECTIN"/>
    <property type="match status" value="1"/>
</dbReference>
<proteinExistence type="predicted"/>
<dbReference type="EMBL" id="KB306507">
    <property type="protein sequence ID" value="ELT99771.1"/>
    <property type="molecule type" value="Genomic_DNA"/>
</dbReference>